<evidence type="ECO:0000313" key="7">
    <source>
        <dbReference type="EMBL" id="MBB4841760.1"/>
    </source>
</evidence>
<comment type="caution">
    <text evidence="7">The sequence shown here is derived from an EMBL/GenBank/DDBJ whole genome shotgun (WGS) entry which is preliminary data.</text>
</comment>
<protein>
    <submittedName>
        <fullName evidence="7">Cytochrome c-550 PedF</fullName>
    </submittedName>
</protein>
<dbReference type="InterPro" id="IPR036909">
    <property type="entry name" value="Cyt_c-like_dom_sf"/>
</dbReference>
<keyword evidence="3 4" id="KW-0408">Iron</keyword>
<dbReference type="AlphaFoldDB" id="A0A840L0J3"/>
<organism evidence="7 8">
    <name type="scientific">Roseateles oligotrophus</name>
    <dbReference type="NCBI Taxonomy" id="1769250"/>
    <lineage>
        <taxon>Bacteria</taxon>
        <taxon>Pseudomonadati</taxon>
        <taxon>Pseudomonadota</taxon>
        <taxon>Betaproteobacteria</taxon>
        <taxon>Burkholderiales</taxon>
        <taxon>Sphaerotilaceae</taxon>
        <taxon>Roseateles</taxon>
    </lineage>
</organism>
<dbReference type="GO" id="GO:0046872">
    <property type="term" value="F:metal ion binding"/>
    <property type="evidence" value="ECO:0007669"/>
    <property type="project" value="UniProtKB-KW"/>
</dbReference>
<dbReference type="NCBIfam" id="TIGR04494">
    <property type="entry name" value="c550_PedF"/>
    <property type="match status" value="1"/>
</dbReference>
<gene>
    <name evidence="7" type="ORF">HNP55_000255</name>
</gene>
<dbReference type="PROSITE" id="PS51007">
    <property type="entry name" value="CYTC"/>
    <property type="match status" value="1"/>
</dbReference>
<name>A0A840L0J3_9BURK</name>
<dbReference type="Proteomes" id="UP000562027">
    <property type="component" value="Unassembled WGS sequence"/>
</dbReference>
<evidence type="ECO:0000256" key="1">
    <source>
        <dbReference type="ARBA" id="ARBA00022617"/>
    </source>
</evidence>
<evidence type="ECO:0000256" key="2">
    <source>
        <dbReference type="ARBA" id="ARBA00022723"/>
    </source>
</evidence>
<dbReference type="Pfam" id="PF13442">
    <property type="entry name" value="Cytochrome_CBB3"/>
    <property type="match status" value="1"/>
</dbReference>
<dbReference type="GO" id="GO:0009055">
    <property type="term" value="F:electron transfer activity"/>
    <property type="evidence" value="ECO:0007669"/>
    <property type="project" value="InterPro"/>
</dbReference>
<evidence type="ECO:0000256" key="3">
    <source>
        <dbReference type="ARBA" id="ARBA00023004"/>
    </source>
</evidence>
<evidence type="ECO:0000256" key="5">
    <source>
        <dbReference type="SAM" id="SignalP"/>
    </source>
</evidence>
<feature type="domain" description="Cytochrome c" evidence="6">
    <location>
        <begin position="63"/>
        <end position="159"/>
    </location>
</feature>
<keyword evidence="2 4" id="KW-0479">Metal-binding</keyword>
<sequence length="167" mass="18287">MHKPAPIHSSRRGWAPGIALALLLASAGAWSHGDVTPQVVDTSGLPRLGEGWRNQNPYRANEAAIKVGNSAYGQNCARCHGLDAISGGIAPDLRKLDNDCSALKDAKRREACVKDNDEYFLSTVRHGRSRNGAVYMPPFESTFDQEAIWAIKSYLESRREKALQVTP</sequence>
<dbReference type="EMBL" id="JACHLP010000001">
    <property type="protein sequence ID" value="MBB4841760.1"/>
    <property type="molecule type" value="Genomic_DNA"/>
</dbReference>
<dbReference type="SUPFAM" id="SSF46626">
    <property type="entry name" value="Cytochrome c"/>
    <property type="match status" value="1"/>
</dbReference>
<evidence type="ECO:0000256" key="4">
    <source>
        <dbReference type="PROSITE-ProRule" id="PRU00433"/>
    </source>
</evidence>
<keyword evidence="8" id="KW-1185">Reference proteome</keyword>
<evidence type="ECO:0000313" key="8">
    <source>
        <dbReference type="Proteomes" id="UP000562027"/>
    </source>
</evidence>
<feature type="signal peptide" evidence="5">
    <location>
        <begin position="1"/>
        <end position="31"/>
    </location>
</feature>
<feature type="chain" id="PRO_5032623037" evidence="5">
    <location>
        <begin position="32"/>
        <end position="167"/>
    </location>
</feature>
<dbReference type="InterPro" id="IPR009056">
    <property type="entry name" value="Cyt_c-like_dom"/>
</dbReference>
<dbReference type="Gene3D" id="1.10.760.10">
    <property type="entry name" value="Cytochrome c-like domain"/>
    <property type="match status" value="1"/>
</dbReference>
<evidence type="ECO:0000259" key="6">
    <source>
        <dbReference type="PROSITE" id="PS51007"/>
    </source>
</evidence>
<keyword evidence="5" id="KW-0732">Signal</keyword>
<keyword evidence="1 4" id="KW-0349">Heme</keyword>
<dbReference type="GO" id="GO:0020037">
    <property type="term" value="F:heme binding"/>
    <property type="evidence" value="ECO:0007669"/>
    <property type="project" value="InterPro"/>
</dbReference>
<reference evidence="7 8" key="1">
    <citation type="submission" date="2020-08" db="EMBL/GenBank/DDBJ databases">
        <title>Functional genomics of gut bacteria from endangered species of beetles.</title>
        <authorList>
            <person name="Carlos-Shanley C."/>
        </authorList>
    </citation>
    <scope>NUCLEOTIDE SEQUENCE [LARGE SCALE GENOMIC DNA]</scope>
    <source>
        <strain evidence="7 8">S00239</strain>
    </source>
</reference>
<accession>A0A840L0J3</accession>
<dbReference type="RefSeq" id="WP_184295340.1">
    <property type="nucleotide sequence ID" value="NZ_JACHLP010000001.1"/>
</dbReference>
<proteinExistence type="predicted"/>
<dbReference type="InterPro" id="IPR030991">
    <property type="entry name" value="c550_proteobact"/>
</dbReference>